<evidence type="ECO:0000313" key="2">
    <source>
        <dbReference type="Proteomes" id="UP000644875"/>
    </source>
</evidence>
<dbReference type="EMBL" id="JAENBP010000003">
    <property type="protein sequence ID" value="MBJ8349725.1"/>
    <property type="molecule type" value="Genomic_DNA"/>
</dbReference>
<sequence length="150" mass="17857">MIIIIITWLKSFSSDSKYVDPRQNQINAIKIQEKEMEQKVHERYPQIKSLEIIYDTLTIDAISNHPFFGFGTDYYQLEVRSKFNHIENSDIILSFDLENQTDLPNISNFGFLYPIFLFKDEEGHEYWTRYDEETLKLISGEELAKRTFSQ</sequence>
<organism evidence="1 2">
    <name type="scientific">Streptococcus zalophi</name>
    <dbReference type="NCBI Taxonomy" id="640031"/>
    <lineage>
        <taxon>Bacteria</taxon>
        <taxon>Bacillati</taxon>
        <taxon>Bacillota</taxon>
        <taxon>Bacilli</taxon>
        <taxon>Lactobacillales</taxon>
        <taxon>Streptococcaceae</taxon>
        <taxon>Streptococcus</taxon>
    </lineage>
</organism>
<evidence type="ECO:0000313" key="1">
    <source>
        <dbReference type="EMBL" id="MBJ8349725.1"/>
    </source>
</evidence>
<keyword evidence="2" id="KW-1185">Reference proteome</keyword>
<dbReference type="Proteomes" id="UP000644875">
    <property type="component" value="Unassembled WGS sequence"/>
</dbReference>
<comment type="caution">
    <text evidence="1">The sequence shown here is derived from an EMBL/GenBank/DDBJ whole genome shotgun (WGS) entry which is preliminary data.</text>
</comment>
<protein>
    <submittedName>
        <fullName evidence="1">Uncharacterized protein</fullName>
    </submittedName>
</protein>
<accession>A0A934UDE5</accession>
<dbReference type="AlphaFoldDB" id="A0A934UDE5"/>
<name>A0A934UDE5_9STRE</name>
<gene>
    <name evidence="1" type="ORF">JHK64_03635</name>
</gene>
<reference evidence="1 2" key="1">
    <citation type="journal article" date="2021" name="Int. J. Syst. Evol. Microbiol.">
        <title>Streptococcus vicugnae sp. nov., isolated from faeces of alpacas (Vicugna pacos) and cattle (Bos taurus), Streptococcus zalophi sp. nov., and Streptococcus pacificus sp. nov., isolated from respiratory tract of California sea lions (Zalophus californianus).</title>
        <authorList>
            <person name="Volokhov D.V."/>
            <person name="Zagorodnyaya T.A."/>
            <person name="Shen Z."/>
            <person name="Blom J."/>
            <person name="Furtak V.A."/>
            <person name="Eisenberg T."/>
            <person name="Fan P."/>
            <person name="Jeong K.C."/>
            <person name="Gao Y."/>
            <person name="Zhang S."/>
            <person name="Amselle M."/>
        </authorList>
    </citation>
    <scope>NUCLEOTIDE SEQUENCE [LARGE SCALE GENOMIC DNA]</scope>
    <source>
        <strain evidence="2">CSL7508-lung</strain>
    </source>
</reference>
<proteinExistence type="predicted"/>
<dbReference type="RefSeq" id="WP_199567648.1">
    <property type="nucleotide sequence ID" value="NZ_JAENBP010000003.1"/>
</dbReference>